<protein>
    <submittedName>
        <fullName evidence="1">Uncharacterized protein</fullName>
    </submittedName>
</protein>
<keyword evidence="2" id="KW-1185">Reference proteome</keyword>
<evidence type="ECO:0000313" key="2">
    <source>
        <dbReference type="Proteomes" id="UP000604046"/>
    </source>
</evidence>
<gene>
    <name evidence="1" type="ORF">SNAT2548_LOCUS16950</name>
</gene>
<proteinExistence type="predicted"/>
<name>A0A812NMA8_9DINO</name>
<evidence type="ECO:0000313" key="1">
    <source>
        <dbReference type="EMBL" id="CAE7323549.1"/>
    </source>
</evidence>
<comment type="caution">
    <text evidence="1">The sequence shown here is derived from an EMBL/GenBank/DDBJ whole genome shotgun (WGS) entry which is preliminary data.</text>
</comment>
<sequence length="174" mass="19149">MKGCFLHGLKHQACNNLEQFEPAVCDRPSLAHKLRNAISRLDTAITPRTTLTFLDQHVDADWKLMEVILTWKSHKPVQVPRVITPTNSSILTPMAQYVRMRLSPVVAKLPFVLHDSAQLVSKLEALNFPDACILGSGDIVDVYPSTTPDMVAKNVYVALSLAGYNDALAVADLA</sequence>
<dbReference type="Proteomes" id="UP000604046">
    <property type="component" value="Unassembled WGS sequence"/>
</dbReference>
<dbReference type="AlphaFoldDB" id="A0A812NMA8"/>
<dbReference type="EMBL" id="CAJNDS010002096">
    <property type="protein sequence ID" value="CAE7323549.1"/>
    <property type="molecule type" value="Genomic_DNA"/>
</dbReference>
<organism evidence="1 2">
    <name type="scientific">Symbiodinium natans</name>
    <dbReference type="NCBI Taxonomy" id="878477"/>
    <lineage>
        <taxon>Eukaryota</taxon>
        <taxon>Sar</taxon>
        <taxon>Alveolata</taxon>
        <taxon>Dinophyceae</taxon>
        <taxon>Suessiales</taxon>
        <taxon>Symbiodiniaceae</taxon>
        <taxon>Symbiodinium</taxon>
    </lineage>
</organism>
<reference evidence="1" key="1">
    <citation type="submission" date="2021-02" db="EMBL/GenBank/DDBJ databases">
        <authorList>
            <person name="Dougan E. K."/>
            <person name="Rhodes N."/>
            <person name="Thang M."/>
            <person name="Chan C."/>
        </authorList>
    </citation>
    <scope>NUCLEOTIDE SEQUENCE</scope>
</reference>
<accession>A0A812NMA8</accession>